<comment type="caution">
    <text evidence="1">The sequence shown here is derived from an EMBL/GenBank/DDBJ whole genome shotgun (WGS) entry which is preliminary data.</text>
</comment>
<organism evidence="1 2">
    <name type="scientific">Trypanosoma cruzi marinkellei</name>
    <dbReference type="NCBI Taxonomy" id="85056"/>
    <lineage>
        <taxon>Eukaryota</taxon>
        <taxon>Discoba</taxon>
        <taxon>Euglenozoa</taxon>
        <taxon>Kinetoplastea</taxon>
        <taxon>Metakinetoplastina</taxon>
        <taxon>Trypanosomatida</taxon>
        <taxon>Trypanosomatidae</taxon>
        <taxon>Trypanosoma</taxon>
        <taxon>Schizotrypanum</taxon>
    </lineage>
</organism>
<dbReference type="GO" id="GO:0006629">
    <property type="term" value="P:lipid metabolic process"/>
    <property type="evidence" value="ECO:0007669"/>
    <property type="project" value="InterPro"/>
</dbReference>
<dbReference type="GO" id="GO:0008081">
    <property type="term" value="F:phosphoric diester hydrolase activity"/>
    <property type="evidence" value="ECO:0007669"/>
    <property type="project" value="InterPro"/>
</dbReference>
<gene>
    <name evidence="1" type="ORF">MOQ_006149</name>
</gene>
<reference evidence="1 2" key="1">
    <citation type="journal article" date="2012" name="BMC Genomics">
        <title>Comparative genomic analysis of human infective Trypanosoma cruzi lineages with the bat-restricted subspecies T. cruzi marinkellei.</title>
        <authorList>
            <person name="Franzen O."/>
            <person name="Talavera-Lopez C."/>
            <person name="Ochaya S."/>
            <person name="Butler C.E."/>
            <person name="Messenger L.A."/>
            <person name="Lewis M.D."/>
            <person name="Llewellyn M.S."/>
            <person name="Marinkelle C.J."/>
            <person name="Tyler K.M."/>
            <person name="Miles M.A."/>
            <person name="Andersson B."/>
        </authorList>
    </citation>
    <scope>NUCLEOTIDE SEQUENCE [LARGE SCALE GENOMIC DNA]</scope>
    <source>
        <strain evidence="1 2">B7</strain>
    </source>
</reference>
<dbReference type="Proteomes" id="UP000007350">
    <property type="component" value="Unassembled WGS sequence"/>
</dbReference>
<dbReference type="OrthoDB" id="1046782at2759"/>
<name>K2NMG8_TRYCR</name>
<sequence length="173" mass="19157">MLYPAARIRSRCMVSRWVDKCSLRELLQALTNLLQDDLAHPPSGTPSKLYVTQAVYTACKCSVFRGIFPKVSSKVVSSIYDVARRINSSLLEWFYSLNANGLLDGAKVKIPPGINTHGNILMLDYVDVGHCRIMEGTRETNAVGMCVYLNILRASRPRALSPTAPASIEVELQ</sequence>
<evidence type="ECO:0000313" key="2">
    <source>
        <dbReference type="Proteomes" id="UP000007350"/>
    </source>
</evidence>
<keyword evidence="2" id="KW-1185">Reference proteome</keyword>
<dbReference type="AlphaFoldDB" id="K2NMG8"/>
<dbReference type="EMBL" id="AHKC01012481">
    <property type="protein sequence ID" value="EKF30047.1"/>
    <property type="molecule type" value="Genomic_DNA"/>
</dbReference>
<evidence type="ECO:0000313" key="1">
    <source>
        <dbReference type="EMBL" id="EKF30047.1"/>
    </source>
</evidence>
<accession>K2NMG8</accession>
<dbReference type="InterPro" id="IPR017946">
    <property type="entry name" value="PLC-like_Pdiesterase_TIM-brl"/>
</dbReference>
<dbReference type="SUPFAM" id="SSF51695">
    <property type="entry name" value="PLC-like phosphodiesterases"/>
    <property type="match status" value="1"/>
</dbReference>
<proteinExistence type="predicted"/>
<protein>
    <submittedName>
        <fullName evidence="1">Variant-surface-glycoprotein phospholipase C</fullName>
    </submittedName>
</protein>